<keyword evidence="5" id="KW-0472">Membrane</keyword>
<keyword evidence="5" id="KW-1133">Transmembrane helix</keyword>
<dbReference type="Gene3D" id="3.50.50.60">
    <property type="entry name" value="FAD/NAD(P)-binding domain"/>
    <property type="match status" value="2"/>
</dbReference>
<dbReference type="AlphaFoldDB" id="A0A4Y7TKU8"/>
<evidence type="ECO:0000313" key="6">
    <source>
        <dbReference type="EMBL" id="TEB34796.1"/>
    </source>
</evidence>
<dbReference type="PANTHER" id="PTHR42877:SF4">
    <property type="entry name" value="FAD_NAD(P)-BINDING DOMAIN-CONTAINING PROTEIN-RELATED"/>
    <property type="match status" value="1"/>
</dbReference>
<dbReference type="GO" id="GO:0004499">
    <property type="term" value="F:N,N-dimethylaniline monooxygenase activity"/>
    <property type="evidence" value="ECO:0007669"/>
    <property type="project" value="InterPro"/>
</dbReference>
<keyword evidence="5" id="KW-0812">Transmembrane</keyword>
<accession>A0A4Y7TKU8</accession>
<dbReference type="InterPro" id="IPR020946">
    <property type="entry name" value="Flavin_mOase-like"/>
</dbReference>
<dbReference type="GO" id="GO:0050661">
    <property type="term" value="F:NADP binding"/>
    <property type="evidence" value="ECO:0007669"/>
    <property type="project" value="InterPro"/>
</dbReference>
<dbReference type="InterPro" id="IPR036188">
    <property type="entry name" value="FAD/NAD-bd_sf"/>
</dbReference>
<reference evidence="6 7" key="1">
    <citation type="journal article" date="2019" name="Nat. Ecol. Evol.">
        <title>Megaphylogeny resolves global patterns of mushroom evolution.</title>
        <authorList>
            <person name="Varga T."/>
            <person name="Krizsan K."/>
            <person name="Foldi C."/>
            <person name="Dima B."/>
            <person name="Sanchez-Garcia M."/>
            <person name="Sanchez-Ramirez S."/>
            <person name="Szollosi G.J."/>
            <person name="Szarkandi J.G."/>
            <person name="Papp V."/>
            <person name="Albert L."/>
            <person name="Andreopoulos W."/>
            <person name="Angelini C."/>
            <person name="Antonin V."/>
            <person name="Barry K.W."/>
            <person name="Bougher N.L."/>
            <person name="Buchanan P."/>
            <person name="Buyck B."/>
            <person name="Bense V."/>
            <person name="Catcheside P."/>
            <person name="Chovatia M."/>
            <person name="Cooper J."/>
            <person name="Damon W."/>
            <person name="Desjardin D."/>
            <person name="Finy P."/>
            <person name="Geml J."/>
            <person name="Haridas S."/>
            <person name="Hughes K."/>
            <person name="Justo A."/>
            <person name="Karasinski D."/>
            <person name="Kautmanova I."/>
            <person name="Kiss B."/>
            <person name="Kocsube S."/>
            <person name="Kotiranta H."/>
            <person name="LaButti K.M."/>
            <person name="Lechner B.E."/>
            <person name="Liimatainen K."/>
            <person name="Lipzen A."/>
            <person name="Lukacs Z."/>
            <person name="Mihaltcheva S."/>
            <person name="Morgado L.N."/>
            <person name="Niskanen T."/>
            <person name="Noordeloos M.E."/>
            <person name="Ohm R.A."/>
            <person name="Ortiz-Santana B."/>
            <person name="Ovrebo C."/>
            <person name="Racz N."/>
            <person name="Riley R."/>
            <person name="Savchenko A."/>
            <person name="Shiryaev A."/>
            <person name="Soop K."/>
            <person name="Spirin V."/>
            <person name="Szebenyi C."/>
            <person name="Tomsovsky M."/>
            <person name="Tulloss R.E."/>
            <person name="Uehling J."/>
            <person name="Grigoriev I.V."/>
            <person name="Vagvolgyi C."/>
            <person name="Papp T."/>
            <person name="Martin F.M."/>
            <person name="Miettinen O."/>
            <person name="Hibbett D.S."/>
            <person name="Nagy L.G."/>
        </authorList>
    </citation>
    <scope>NUCLEOTIDE SEQUENCE [LARGE SCALE GENOMIC DNA]</scope>
    <source>
        <strain evidence="6 7">FP101781</strain>
    </source>
</reference>
<comment type="similarity">
    <text evidence="1">Belongs to the FAD-binding monooxygenase family.</text>
</comment>
<feature type="transmembrane region" description="Helical" evidence="5">
    <location>
        <begin position="239"/>
        <end position="261"/>
    </location>
</feature>
<keyword evidence="7" id="KW-1185">Reference proteome</keyword>
<evidence type="ECO:0000256" key="3">
    <source>
        <dbReference type="ARBA" id="ARBA00022827"/>
    </source>
</evidence>
<evidence type="ECO:0000256" key="2">
    <source>
        <dbReference type="ARBA" id="ARBA00022630"/>
    </source>
</evidence>
<evidence type="ECO:0000313" key="7">
    <source>
        <dbReference type="Proteomes" id="UP000298030"/>
    </source>
</evidence>
<dbReference type="STRING" id="71717.A0A4Y7TKU8"/>
<evidence type="ECO:0000256" key="5">
    <source>
        <dbReference type="SAM" id="Phobius"/>
    </source>
</evidence>
<dbReference type="EMBL" id="QPFP01000009">
    <property type="protein sequence ID" value="TEB34796.1"/>
    <property type="molecule type" value="Genomic_DNA"/>
</dbReference>
<protein>
    <submittedName>
        <fullName evidence="6">FAD/NAD(P)-binding domain-containing protein</fullName>
    </submittedName>
</protein>
<feature type="transmembrane region" description="Helical" evidence="5">
    <location>
        <begin position="502"/>
        <end position="526"/>
    </location>
</feature>
<comment type="caution">
    <text evidence="6">The sequence shown here is derived from an EMBL/GenBank/DDBJ whole genome shotgun (WGS) entry which is preliminary data.</text>
</comment>
<evidence type="ECO:0000256" key="1">
    <source>
        <dbReference type="ARBA" id="ARBA00010139"/>
    </source>
</evidence>
<gene>
    <name evidence="6" type="ORF">FA13DRAFT_1685336</name>
</gene>
<keyword evidence="3" id="KW-0274">FAD</keyword>
<dbReference type="Pfam" id="PF00743">
    <property type="entry name" value="FMO-like"/>
    <property type="match status" value="1"/>
</dbReference>
<dbReference type="PANTHER" id="PTHR42877">
    <property type="entry name" value="L-ORNITHINE N(5)-MONOOXYGENASE-RELATED"/>
    <property type="match status" value="1"/>
</dbReference>
<keyword evidence="4" id="KW-0560">Oxidoreductase</keyword>
<organism evidence="6 7">
    <name type="scientific">Coprinellus micaceus</name>
    <name type="common">Glistening ink-cap mushroom</name>
    <name type="synonym">Coprinus micaceus</name>
    <dbReference type="NCBI Taxonomy" id="71717"/>
    <lineage>
        <taxon>Eukaryota</taxon>
        <taxon>Fungi</taxon>
        <taxon>Dikarya</taxon>
        <taxon>Basidiomycota</taxon>
        <taxon>Agaricomycotina</taxon>
        <taxon>Agaricomycetes</taxon>
        <taxon>Agaricomycetidae</taxon>
        <taxon>Agaricales</taxon>
        <taxon>Agaricineae</taxon>
        <taxon>Psathyrellaceae</taxon>
        <taxon>Coprinellus</taxon>
    </lineage>
</organism>
<sequence length="532" mass="59940">MEHTVSVAVIGAGYAGIKAAVALKTELQGQVELVIYEKSGRLGGTWRDCVYPGAAADSAVHLYSLSTHPNPHWSATHASQPEIMAYMNDVVEQAGLAPHIQFHHNFMRARWDPSRSGYTLEIEDTTTGQIHTSNCHVLICATGNFHVPDMSCMPGIEGFAGELMHTSQWDPEVDLRNKKVAVIGNGASGCQTLPAIAEIEGVEVTQIFRTPNWMLPSRSRSFNPAAQERFDKYPSLLKAFRWALFWMHELAYLMVFGSSFLRTMLTEKLSRNYVRKNAPEKYHSMLLPDYPMGCQRIVFDVSYLKSLHRENVKLVKQPVRRLTETGLITGDGQYHDFDIIIAATGYISHLAPVEVHGHKSLTLQEYYNRHGGPEAYMGTMVHGFPNLFILGGPNVTTGYMSYLFSIDCQLHLVIPLAKRLTRTEFVSFEVTQRASSTYNRTLRRRFKKTVWNTMAARHFKDPNSGKSTLFFPGCTLLLWWWTRSPRWGDFLINGKEVKRSRVPCSMLAVFAALFLVATLVVVLVSLDKGRTT</sequence>
<dbReference type="InterPro" id="IPR051209">
    <property type="entry name" value="FAD-bind_Monooxygenase_sf"/>
</dbReference>
<name>A0A4Y7TKU8_COPMI</name>
<evidence type="ECO:0000256" key="4">
    <source>
        <dbReference type="ARBA" id="ARBA00023002"/>
    </source>
</evidence>
<proteinExistence type="inferred from homology"/>
<dbReference type="OrthoDB" id="74360at2759"/>
<keyword evidence="2" id="KW-0285">Flavoprotein</keyword>
<dbReference type="SUPFAM" id="SSF51905">
    <property type="entry name" value="FAD/NAD(P)-binding domain"/>
    <property type="match status" value="2"/>
</dbReference>
<dbReference type="GO" id="GO:0050660">
    <property type="term" value="F:flavin adenine dinucleotide binding"/>
    <property type="evidence" value="ECO:0007669"/>
    <property type="project" value="InterPro"/>
</dbReference>
<dbReference type="Proteomes" id="UP000298030">
    <property type="component" value="Unassembled WGS sequence"/>
</dbReference>